<accession>A0A9Q1J2S2</accession>
<keyword evidence="2" id="KW-1185">Reference proteome</keyword>
<gene>
    <name evidence="1" type="ORF">SKAU_G00128570</name>
</gene>
<name>A0A9Q1J2S2_SYNKA</name>
<dbReference type="Proteomes" id="UP001152622">
    <property type="component" value="Chromosome 4"/>
</dbReference>
<organism evidence="1 2">
    <name type="scientific">Synaphobranchus kaupii</name>
    <name type="common">Kaup's arrowtooth eel</name>
    <dbReference type="NCBI Taxonomy" id="118154"/>
    <lineage>
        <taxon>Eukaryota</taxon>
        <taxon>Metazoa</taxon>
        <taxon>Chordata</taxon>
        <taxon>Craniata</taxon>
        <taxon>Vertebrata</taxon>
        <taxon>Euteleostomi</taxon>
        <taxon>Actinopterygii</taxon>
        <taxon>Neopterygii</taxon>
        <taxon>Teleostei</taxon>
        <taxon>Anguilliformes</taxon>
        <taxon>Synaphobranchidae</taxon>
        <taxon>Synaphobranchus</taxon>
    </lineage>
</organism>
<protein>
    <submittedName>
        <fullName evidence="1">Uncharacterized protein</fullName>
    </submittedName>
</protein>
<proteinExistence type="predicted"/>
<evidence type="ECO:0000313" key="1">
    <source>
        <dbReference type="EMBL" id="KAJ8364026.1"/>
    </source>
</evidence>
<sequence>MPWSCWRREPDRSELRLSVTTDAGQVLAALLRNSGGSSGPLIRDGRGVTQAEARLCYIRFHAAMAARATGTLRNI</sequence>
<dbReference type="EMBL" id="JAINUF010000004">
    <property type="protein sequence ID" value="KAJ8364026.1"/>
    <property type="molecule type" value="Genomic_DNA"/>
</dbReference>
<dbReference type="AlphaFoldDB" id="A0A9Q1J2S2"/>
<reference evidence="1" key="1">
    <citation type="journal article" date="2023" name="Science">
        <title>Genome structures resolve the early diversification of teleost fishes.</title>
        <authorList>
            <person name="Parey E."/>
            <person name="Louis A."/>
            <person name="Montfort J."/>
            <person name="Bouchez O."/>
            <person name="Roques C."/>
            <person name="Iampietro C."/>
            <person name="Lluch J."/>
            <person name="Castinel A."/>
            <person name="Donnadieu C."/>
            <person name="Desvignes T."/>
            <person name="Floi Bucao C."/>
            <person name="Jouanno E."/>
            <person name="Wen M."/>
            <person name="Mejri S."/>
            <person name="Dirks R."/>
            <person name="Jansen H."/>
            <person name="Henkel C."/>
            <person name="Chen W.J."/>
            <person name="Zahm M."/>
            <person name="Cabau C."/>
            <person name="Klopp C."/>
            <person name="Thompson A.W."/>
            <person name="Robinson-Rechavi M."/>
            <person name="Braasch I."/>
            <person name="Lecointre G."/>
            <person name="Bobe J."/>
            <person name="Postlethwait J.H."/>
            <person name="Berthelot C."/>
            <person name="Roest Crollius H."/>
            <person name="Guiguen Y."/>
        </authorList>
    </citation>
    <scope>NUCLEOTIDE SEQUENCE</scope>
    <source>
        <strain evidence="1">WJC10195</strain>
    </source>
</reference>
<comment type="caution">
    <text evidence="1">The sequence shown here is derived from an EMBL/GenBank/DDBJ whole genome shotgun (WGS) entry which is preliminary data.</text>
</comment>
<evidence type="ECO:0000313" key="2">
    <source>
        <dbReference type="Proteomes" id="UP001152622"/>
    </source>
</evidence>